<proteinExistence type="predicted"/>
<organism evidence="1 2">
    <name type="scientific">Haematococcus lacustris</name>
    <name type="common">Green alga</name>
    <name type="synonym">Haematococcus pluvialis</name>
    <dbReference type="NCBI Taxonomy" id="44745"/>
    <lineage>
        <taxon>Eukaryota</taxon>
        <taxon>Viridiplantae</taxon>
        <taxon>Chlorophyta</taxon>
        <taxon>core chlorophytes</taxon>
        <taxon>Chlorophyceae</taxon>
        <taxon>CS clade</taxon>
        <taxon>Chlamydomonadales</taxon>
        <taxon>Haematococcaceae</taxon>
        <taxon>Haematococcus</taxon>
    </lineage>
</organism>
<feature type="non-terminal residue" evidence="1">
    <location>
        <position position="1"/>
    </location>
</feature>
<keyword evidence="2" id="KW-1185">Reference proteome</keyword>
<reference evidence="1 2" key="1">
    <citation type="submission" date="2020-02" db="EMBL/GenBank/DDBJ databases">
        <title>Draft genome sequence of Haematococcus lacustris strain NIES-144.</title>
        <authorList>
            <person name="Morimoto D."/>
            <person name="Nakagawa S."/>
            <person name="Yoshida T."/>
            <person name="Sawayama S."/>
        </authorList>
    </citation>
    <scope>NUCLEOTIDE SEQUENCE [LARGE SCALE GENOMIC DNA]</scope>
    <source>
        <strain evidence="1 2">NIES-144</strain>
    </source>
</reference>
<dbReference type="EMBL" id="BLLF01006810">
    <property type="protein sequence ID" value="GFH32567.1"/>
    <property type="molecule type" value="Genomic_DNA"/>
</dbReference>
<gene>
    <name evidence="1" type="ORF">HaLaN_31808</name>
</gene>
<dbReference type="PANTHER" id="PTHR43649">
    <property type="entry name" value="ARABINOSE-BINDING PROTEIN-RELATED"/>
    <property type="match status" value="1"/>
</dbReference>
<dbReference type="Gene3D" id="3.40.190.10">
    <property type="entry name" value="Periplasmic binding protein-like II"/>
    <property type="match status" value="2"/>
</dbReference>
<dbReference type="Pfam" id="PF13416">
    <property type="entry name" value="SBP_bac_8"/>
    <property type="match status" value="1"/>
</dbReference>
<protein>
    <recommendedName>
        <fullName evidence="3">Guanylate cyclase domain-containing protein</fullName>
    </recommendedName>
</protein>
<dbReference type="AlphaFoldDB" id="A0A6A0AL42"/>
<name>A0A6A0AL42_HAELA</name>
<feature type="non-terminal residue" evidence="1">
    <location>
        <position position="352"/>
    </location>
</feature>
<accession>A0A6A0AL42</accession>
<dbReference type="InterPro" id="IPR006059">
    <property type="entry name" value="SBP"/>
</dbReference>
<evidence type="ECO:0000313" key="1">
    <source>
        <dbReference type="EMBL" id="GFH32567.1"/>
    </source>
</evidence>
<evidence type="ECO:0000313" key="2">
    <source>
        <dbReference type="Proteomes" id="UP000485058"/>
    </source>
</evidence>
<dbReference type="PANTHER" id="PTHR43649:SF12">
    <property type="entry name" value="DIACETYLCHITOBIOSE BINDING PROTEIN DASA"/>
    <property type="match status" value="1"/>
</dbReference>
<dbReference type="InterPro" id="IPR050490">
    <property type="entry name" value="Bact_solute-bd_prot1"/>
</dbReference>
<evidence type="ECO:0008006" key="3">
    <source>
        <dbReference type="Google" id="ProtNLM"/>
    </source>
</evidence>
<comment type="caution">
    <text evidence="1">The sequence shown here is derived from an EMBL/GenBank/DDBJ whole genome shotgun (WGS) entry which is preliminary data.</text>
</comment>
<sequence>MLQNPGTAGGIQTYLQNSTNSLLNACFNTAAAPLRPLRLLIIPSYVSLMQLVTSQFTASTGIPVTLQSADYNLRAEWMAAFTRSSDKAGNSTGPDFDALMFMSEMMGELGSTGALMDLQPFINGDPKQVVDWNDLQPYQSSVSSLYKQQVLGVPTAENPFIMYVNWPLLTSAYNISRPTLSQPGRLSFYPDTWQELISVMQQVNATASDPATGLPRHALCLPFKLRITFLLQAVMASIMQTQGFTQGFLYDPLTLEPLTNNTAMQQVLHITRELSPFIRTFDLADVVDMSHCAIALAGTEVFKSLSLTRSNHQFMGQLSMSPLPASTEVLDRSTMQLVPCTQELCNSRRATQ</sequence>
<dbReference type="Proteomes" id="UP000485058">
    <property type="component" value="Unassembled WGS sequence"/>
</dbReference>
<dbReference type="SUPFAM" id="SSF53850">
    <property type="entry name" value="Periplasmic binding protein-like II"/>
    <property type="match status" value="1"/>
</dbReference>